<accession>A0ABR6DT58</accession>
<gene>
    <name evidence="4" type="ORF">GGR22_002182</name>
</gene>
<dbReference type="Gene3D" id="2.160.20.10">
    <property type="entry name" value="Single-stranded right-handed beta-helix, Pectin lyase-like"/>
    <property type="match status" value="1"/>
</dbReference>
<sequence length="733" mass="81849">MDKTNFNFRKMPSFKKQYYFLLFAISSFGCFAQTGTYQITATAPSPSSFSSLSAAVTGIGTNDATLHINSNITVSANLTVPSNISLKFYKGAVITINSGVILTLKGPLDAGAFQLFNCIGTGIVKGSPKIDQALPEWWKKPADTYWTDAIQKAVDFCPRVFFQKGDYIINGTINLSMDFNHIIYGNGRSTNIISDADQYVFSMISNNSFPTHSSFEDLYFHCKKGIKFNNETTPVIKNNQILNIKITRCIFSHDRGSGTFPDIAINLYEVFDSTVSENLIESFDIGIKLKGCDINYIHDNRVQIFKQYAILDLKDKDNDTTGSQTLIAHNDLLSYQGTAHTGAFIKTTNQYVIIRDNFLENAHSEQFPEVYPLAYIDCSNIGLEETEFVPYNIDITGNRLSTGADFLYLICEDFKSLNLNDAPLAIPLNQIPPSSFCKNSPTKILKRNIPISYEDRPRSINIANVFSFREWRGFNNTNILQNDLNGAMIINPSNISDLAHDPDGHKATFNPKSIQLAKDQYIKIQISQKLSGETGELNGLPKRFKIKLITRNIGSGASATSNNDYYVTIKKDGEDDVDAWAGFGSYVCNNTSDSNYNNYNTYIASPSIDINSTSDYWMLLNPLNSDKELKYIIIEPDESECMEDNETNKPAKESIDLEDNLKVYPNPTDNILKIETGNFSINSILVYDLSGRFIKDYTKEVKDKSINVGALPSGSYIVKIATAGETSKIILKK</sequence>
<feature type="chain" id="PRO_5045910700" description="Secretion system C-terminal sorting domain-containing protein" evidence="2">
    <location>
        <begin position="33"/>
        <end position="733"/>
    </location>
</feature>
<dbReference type="PROSITE" id="PS51257">
    <property type="entry name" value="PROKAR_LIPOPROTEIN"/>
    <property type="match status" value="1"/>
</dbReference>
<dbReference type="RefSeq" id="WP_182493657.1">
    <property type="nucleotide sequence ID" value="NZ_JACJIS010000002.1"/>
</dbReference>
<feature type="signal peptide" evidence="2">
    <location>
        <begin position="1"/>
        <end position="32"/>
    </location>
</feature>
<comment type="caution">
    <text evidence="4">The sequence shown here is derived from an EMBL/GenBank/DDBJ whole genome shotgun (WGS) entry which is preliminary data.</text>
</comment>
<evidence type="ECO:0000313" key="4">
    <source>
        <dbReference type="EMBL" id="MBA9074015.1"/>
    </source>
</evidence>
<protein>
    <recommendedName>
        <fullName evidence="3">Secretion system C-terminal sorting domain-containing protein</fullName>
    </recommendedName>
</protein>
<keyword evidence="1 2" id="KW-0732">Signal</keyword>
<organism evidence="4 5">
    <name type="scientific">Flavobacterium gossypii</name>
    <dbReference type="NCBI Taxonomy" id="1646119"/>
    <lineage>
        <taxon>Bacteria</taxon>
        <taxon>Pseudomonadati</taxon>
        <taxon>Bacteroidota</taxon>
        <taxon>Flavobacteriia</taxon>
        <taxon>Flavobacteriales</taxon>
        <taxon>Flavobacteriaceae</taxon>
        <taxon>Flavobacterium</taxon>
    </lineage>
</organism>
<reference evidence="4 5" key="1">
    <citation type="submission" date="2020-08" db="EMBL/GenBank/DDBJ databases">
        <title>Genomic Encyclopedia of Type Strains, Phase IV (KMG-IV): sequencing the most valuable type-strain genomes for metagenomic binning, comparative biology and taxonomic classification.</title>
        <authorList>
            <person name="Goeker M."/>
        </authorList>
    </citation>
    <scope>NUCLEOTIDE SEQUENCE [LARGE SCALE GENOMIC DNA]</scope>
    <source>
        <strain evidence="4 5">DSM 100397</strain>
    </source>
</reference>
<evidence type="ECO:0000313" key="5">
    <source>
        <dbReference type="Proteomes" id="UP000555003"/>
    </source>
</evidence>
<dbReference type="InterPro" id="IPR011050">
    <property type="entry name" value="Pectin_lyase_fold/virulence"/>
</dbReference>
<keyword evidence="5" id="KW-1185">Reference proteome</keyword>
<proteinExistence type="predicted"/>
<dbReference type="InterPro" id="IPR026444">
    <property type="entry name" value="Secre_tail"/>
</dbReference>
<evidence type="ECO:0000256" key="1">
    <source>
        <dbReference type="ARBA" id="ARBA00022729"/>
    </source>
</evidence>
<evidence type="ECO:0000256" key="2">
    <source>
        <dbReference type="SAM" id="SignalP"/>
    </source>
</evidence>
<evidence type="ECO:0000259" key="3">
    <source>
        <dbReference type="Pfam" id="PF18962"/>
    </source>
</evidence>
<dbReference type="Pfam" id="PF18962">
    <property type="entry name" value="Por_Secre_tail"/>
    <property type="match status" value="1"/>
</dbReference>
<name>A0ABR6DT58_9FLAO</name>
<dbReference type="Proteomes" id="UP000555003">
    <property type="component" value="Unassembled WGS sequence"/>
</dbReference>
<dbReference type="SUPFAM" id="SSF51126">
    <property type="entry name" value="Pectin lyase-like"/>
    <property type="match status" value="1"/>
</dbReference>
<dbReference type="InterPro" id="IPR012334">
    <property type="entry name" value="Pectin_lyas_fold"/>
</dbReference>
<dbReference type="NCBIfam" id="TIGR04183">
    <property type="entry name" value="Por_Secre_tail"/>
    <property type="match status" value="1"/>
</dbReference>
<feature type="domain" description="Secretion system C-terminal sorting" evidence="3">
    <location>
        <begin position="663"/>
        <end position="730"/>
    </location>
</feature>
<dbReference type="EMBL" id="JACJIS010000002">
    <property type="protein sequence ID" value="MBA9074015.1"/>
    <property type="molecule type" value="Genomic_DNA"/>
</dbReference>